<evidence type="ECO:0000256" key="2">
    <source>
        <dbReference type="RuleBase" id="RU003682"/>
    </source>
</evidence>
<dbReference type="Pfam" id="PF14226">
    <property type="entry name" value="DIOX_N"/>
    <property type="match status" value="1"/>
</dbReference>
<organism evidence="5 6">
    <name type="scientific">Ophiobolus disseminans</name>
    <dbReference type="NCBI Taxonomy" id="1469910"/>
    <lineage>
        <taxon>Eukaryota</taxon>
        <taxon>Fungi</taxon>
        <taxon>Dikarya</taxon>
        <taxon>Ascomycota</taxon>
        <taxon>Pezizomycotina</taxon>
        <taxon>Dothideomycetes</taxon>
        <taxon>Pleosporomycetidae</taxon>
        <taxon>Pleosporales</taxon>
        <taxon>Pleosporineae</taxon>
        <taxon>Phaeosphaeriaceae</taxon>
        <taxon>Ophiobolus</taxon>
    </lineage>
</organism>
<accession>A0A6A6ZXM1</accession>
<comment type="similarity">
    <text evidence="1 2">Belongs to the iron/ascorbate-dependent oxidoreductase family.</text>
</comment>
<dbReference type="GO" id="GO:0016491">
    <property type="term" value="F:oxidoreductase activity"/>
    <property type="evidence" value="ECO:0007669"/>
    <property type="project" value="UniProtKB-KW"/>
</dbReference>
<evidence type="ECO:0000256" key="3">
    <source>
        <dbReference type="SAM" id="MobiDB-lite"/>
    </source>
</evidence>
<reference evidence="5" key="1">
    <citation type="journal article" date="2020" name="Stud. Mycol.">
        <title>101 Dothideomycetes genomes: a test case for predicting lifestyles and emergence of pathogens.</title>
        <authorList>
            <person name="Haridas S."/>
            <person name="Albert R."/>
            <person name="Binder M."/>
            <person name="Bloem J."/>
            <person name="Labutti K."/>
            <person name="Salamov A."/>
            <person name="Andreopoulos B."/>
            <person name="Baker S."/>
            <person name="Barry K."/>
            <person name="Bills G."/>
            <person name="Bluhm B."/>
            <person name="Cannon C."/>
            <person name="Castanera R."/>
            <person name="Culley D."/>
            <person name="Daum C."/>
            <person name="Ezra D."/>
            <person name="Gonzalez J."/>
            <person name="Henrissat B."/>
            <person name="Kuo A."/>
            <person name="Liang C."/>
            <person name="Lipzen A."/>
            <person name="Lutzoni F."/>
            <person name="Magnuson J."/>
            <person name="Mondo S."/>
            <person name="Nolan M."/>
            <person name="Ohm R."/>
            <person name="Pangilinan J."/>
            <person name="Park H.-J."/>
            <person name="Ramirez L."/>
            <person name="Alfaro M."/>
            <person name="Sun H."/>
            <person name="Tritt A."/>
            <person name="Yoshinaga Y."/>
            <person name="Zwiers L.-H."/>
            <person name="Turgeon B."/>
            <person name="Goodwin S."/>
            <person name="Spatafora J."/>
            <person name="Crous P."/>
            <person name="Grigoriev I."/>
        </authorList>
    </citation>
    <scope>NUCLEOTIDE SEQUENCE</scope>
    <source>
        <strain evidence="5">CBS 113818</strain>
    </source>
</reference>
<dbReference type="Gene3D" id="2.60.120.330">
    <property type="entry name" value="B-lactam Antibiotic, Isopenicillin N Synthase, Chain"/>
    <property type="match status" value="1"/>
</dbReference>
<dbReference type="PROSITE" id="PS51471">
    <property type="entry name" value="FE2OG_OXY"/>
    <property type="match status" value="1"/>
</dbReference>
<dbReference type="InterPro" id="IPR044861">
    <property type="entry name" value="IPNS-like_FE2OG_OXY"/>
</dbReference>
<keyword evidence="2" id="KW-0560">Oxidoreductase</keyword>
<dbReference type="EMBL" id="MU006227">
    <property type="protein sequence ID" value="KAF2825792.1"/>
    <property type="molecule type" value="Genomic_DNA"/>
</dbReference>
<dbReference type="GO" id="GO:0046872">
    <property type="term" value="F:metal ion binding"/>
    <property type="evidence" value="ECO:0007669"/>
    <property type="project" value="UniProtKB-KW"/>
</dbReference>
<name>A0A6A6ZXM1_9PLEO</name>
<dbReference type="InterPro" id="IPR050231">
    <property type="entry name" value="Iron_ascorbate_oxido_reductase"/>
</dbReference>
<keyword evidence="2" id="KW-0408">Iron</keyword>
<feature type="domain" description="Fe2OG dioxygenase" evidence="4">
    <location>
        <begin position="167"/>
        <end position="279"/>
    </location>
</feature>
<sequence>MSTSDIPIIDISNPSKDVAKQVLDAASTHGFLFIKNDGVTISPKDIDDMFNLSKEFFASPKEQKAEYAIHSPKAGGINRGWVSMQGEALDPEGTKHGDPKEAFNIGPPTNNTLQPLPHPLSSHKDLISRFQTSCHTLCTSLLSLLSTALAIPDASYFSSRHDQSLGPSGTIFRMLYYPESASPQDNEKTSVRAGAHSDYGSLTLLFRLPGQAGLELQTPKGWIPVPVDPSSPPSAAPPILVNIGDLLCYWTAGLLKSTVHRVTFSGGEERYSMAYFCHPLDDVKLETVPGRVMQEFGDRGSEELGRQRERLGLAGGEEELITAREHLERRLKVTYGL</sequence>
<dbReference type="InterPro" id="IPR027443">
    <property type="entry name" value="IPNS-like_sf"/>
</dbReference>
<dbReference type="GO" id="GO:0044283">
    <property type="term" value="P:small molecule biosynthetic process"/>
    <property type="evidence" value="ECO:0007669"/>
    <property type="project" value="UniProtKB-ARBA"/>
</dbReference>
<dbReference type="SUPFAM" id="SSF51197">
    <property type="entry name" value="Clavaminate synthase-like"/>
    <property type="match status" value="1"/>
</dbReference>
<evidence type="ECO:0000313" key="5">
    <source>
        <dbReference type="EMBL" id="KAF2825792.1"/>
    </source>
</evidence>
<feature type="compositionally biased region" description="Basic and acidic residues" evidence="3">
    <location>
        <begin position="92"/>
        <end position="101"/>
    </location>
</feature>
<feature type="region of interest" description="Disordered" evidence="3">
    <location>
        <begin position="90"/>
        <end position="118"/>
    </location>
</feature>
<proteinExistence type="inferred from homology"/>
<dbReference type="AlphaFoldDB" id="A0A6A6ZXM1"/>
<evidence type="ECO:0000259" key="4">
    <source>
        <dbReference type="PROSITE" id="PS51471"/>
    </source>
</evidence>
<gene>
    <name evidence="5" type="ORF">CC86DRAFT_324421</name>
</gene>
<dbReference type="Pfam" id="PF03171">
    <property type="entry name" value="2OG-FeII_Oxy"/>
    <property type="match status" value="1"/>
</dbReference>
<evidence type="ECO:0000256" key="1">
    <source>
        <dbReference type="ARBA" id="ARBA00008056"/>
    </source>
</evidence>
<protein>
    <submittedName>
        <fullName evidence="5">Clavaminate synthase-like protein</fullName>
    </submittedName>
</protein>
<evidence type="ECO:0000313" key="6">
    <source>
        <dbReference type="Proteomes" id="UP000799424"/>
    </source>
</evidence>
<dbReference type="InterPro" id="IPR026992">
    <property type="entry name" value="DIOX_N"/>
</dbReference>
<keyword evidence="2" id="KW-0479">Metal-binding</keyword>
<keyword evidence="6" id="KW-1185">Reference proteome</keyword>
<dbReference type="OrthoDB" id="288590at2759"/>
<dbReference type="InterPro" id="IPR005123">
    <property type="entry name" value="Oxoglu/Fe-dep_dioxygenase_dom"/>
</dbReference>
<dbReference type="Proteomes" id="UP000799424">
    <property type="component" value="Unassembled WGS sequence"/>
</dbReference>
<dbReference type="PANTHER" id="PTHR47990">
    <property type="entry name" value="2-OXOGLUTARATE (2OG) AND FE(II)-DEPENDENT OXYGENASE SUPERFAMILY PROTEIN-RELATED"/>
    <property type="match status" value="1"/>
</dbReference>
<dbReference type="FunFam" id="2.60.120.330:FF:000051">
    <property type="entry name" value="Clavaminate synthase-like protein"/>
    <property type="match status" value="1"/>
</dbReference>